<name>A0A3E1Q880_9FLAO</name>
<dbReference type="EMBL" id="QVID01000002">
    <property type="protein sequence ID" value="RFN58335.1"/>
    <property type="molecule type" value="Genomic_DNA"/>
</dbReference>
<reference evidence="2 3" key="1">
    <citation type="journal article" date="2007" name="Int. J. Syst. Evol. Microbiol.">
        <title>Marixanthomonas ophiurae gen. nov., sp. nov., a marine bacterium of the family Flavobacteriaceae isolated from a deep-sea brittle star.</title>
        <authorList>
            <person name="Romanenko L.A."/>
            <person name="Uchino M."/>
            <person name="Frolova G.M."/>
            <person name="Mikhailov V.V."/>
        </authorList>
    </citation>
    <scope>NUCLEOTIDE SEQUENCE [LARGE SCALE GENOMIC DNA]</scope>
    <source>
        <strain evidence="2 3">KMM 3046</strain>
    </source>
</reference>
<protein>
    <submittedName>
        <fullName evidence="2">Uncharacterized protein</fullName>
    </submittedName>
</protein>
<keyword evidence="1" id="KW-0472">Membrane</keyword>
<organism evidence="2 3">
    <name type="scientific">Marixanthomonas ophiurae</name>
    <dbReference type="NCBI Taxonomy" id="387659"/>
    <lineage>
        <taxon>Bacteria</taxon>
        <taxon>Pseudomonadati</taxon>
        <taxon>Bacteroidota</taxon>
        <taxon>Flavobacteriia</taxon>
        <taxon>Flavobacteriales</taxon>
        <taxon>Flavobacteriaceae</taxon>
        <taxon>Marixanthomonas</taxon>
    </lineage>
</organism>
<keyword evidence="1" id="KW-0812">Transmembrane</keyword>
<accession>A0A3E1Q880</accession>
<comment type="caution">
    <text evidence="2">The sequence shown here is derived from an EMBL/GenBank/DDBJ whole genome shotgun (WGS) entry which is preliminary data.</text>
</comment>
<sequence length="108" mass="12927">MNNYKHILKLPLSILLIGLLWFPLVVQFAHIFEEHDHKPCEEVTTHLHEKKLDCNLFDFHFSNYNYNVATYPEFYSLEEPSKHETRYFSVEVNTYSTIYYVRGPPNIS</sequence>
<dbReference type="AlphaFoldDB" id="A0A3E1Q880"/>
<dbReference type="RefSeq" id="WP_117160283.1">
    <property type="nucleotide sequence ID" value="NZ_QVID01000002.1"/>
</dbReference>
<evidence type="ECO:0000313" key="3">
    <source>
        <dbReference type="Proteomes" id="UP000261082"/>
    </source>
</evidence>
<dbReference type="Proteomes" id="UP000261082">
    <property type="component" value="Unassembled WGS sequence"/>
</dbReference>
<proteinExistence type="predicted"/>
<evidence type="ECO:0000256" key="1">
    <source>
        <dbReference type="SAM" id="Phobius"/>
    </source>
</evidence>
<keyword evidence="3" id="KW-1185">Reference proteome</keyword>
<keyword evidence="1" id="KW-1133">Transmembrane helix</keyword>
<dbReference type="OrthoDB" id="1449138at2"/>
<gene>
    <name evidence="2" type="ORF">DZ858_14015</name>
</gene>
<feature type="transmembrane region" description="Helical" evidence="1">
    <location>
        <begin position="12"/>
        <end position="32"/>
    </location>
</feature>
<evidence type="ECO:0000313" key="2">
    <source>
        <dbReference type="EMBL" id="RFN58335.1"/>
    </source>
</evidence>